<dbReference type="Proteomes" id="UP000017836">
    <property type="component" value="Unassembled WGS sequence"/>
</dbReference>
<dbReference type="GO" id="GO:0009451">
    <property type="term" value="P:RNA modification"/>
    <property type="evidence" value="ECO:0007669"/>
    <property type="project" value="InterPro"/>
</dbReference>
<dbReference type="Pfam" id="PF20431">
    <property type="entry name" value="E_motif"/>
    <property type="match status" value="1"/>
</dbReference>
<keyword evidence="4" id="KW-1185">Reference proteome</keyword>
<dbReference type="PANTHER" id="PTHR24015">
    <property type="entry name" value="OS07G0578800 PROTEIN-RELATED"/>
    <property type="match status" value="1"/>
</dbReference>
<proteinExistence type="predicted"/>
<reference evidence="4" key="1">
    <citation type="journal article" date="2013" name="Science">
        <title>The Amborella genome and the evolution of flowering plants.</title>
        <authorList>
            <consortium name="Amborella Genome Project"/>
        </authorList>
    </citation>
    <scope>NUCLEOTIDE SEQUENCE [LARGE SCALE GENOMIC DNA]</scope>
</reference>
<dbReference type="NCBIfam" id="TIGR00756">
    <property type="entry name" value="PPR"/>
    <property type="match status" value="5"/>
</dbReference>
<evidence type="ECO:0000313" key="4">
    <source>
        <dbReference type="Proteomes" id="UP000017836"/>
    </source>
</evidence>
<dbReference type="Gramene" id="ERM97726">
    <property type="protein sequence ID" value="ERM97726"/>
    <property type="gene ID" value="AMTR_s00121p00121190"/>
</dbReference>
<dbReference type="InterPro" id="IPR002885">
    <property type="entry name" value="PPR_rpt"/>
</dbReference>
<dbReference type="Pfam" id="PF13041">
    <property type="entry name" value="PPR_2"/>
    <property type="match status" value="1"/>
</dbReference>
<gene>
    <name evidence="3" type="ORF">AMTR_s00121p00121190</name>
</gene>
<dbReference type="InterPro" id="IPR046848">
    <property type="entry name" value="E_motif"/>
</dbReference>
<dbReference type="KEGG" id="atr:18425685"/>
<dbReference type="eggNOG" id="KOG4197">
    <property type="taxonomic scope" value="Eukaryota"/>
</dbReference>
<dbReference type="Pfam" id="PF01535">
    <property type="entry name" value="PPR"/>
    <property type="match status" value="9"/>
</dbReference>
<dbReference type="Gene3D" id="1.25.40.10">
    <property type="entry name" value="Tetratricopeptide repeat domain"/>
    <property type="match status" value="6"/>
</dbReference>
<dbReference type="InterPro" id="IPR011990">
    <property type="entry name" value="TPR-like_helical_dom_sf"/>
</dbReference>
<dbReference type="OMA" id="HVGCIVD"/>
<dbReference type="AlphaFoldDB" id="W1NNX2"/>
<keyword evidence="1" id="KW-0677">Repeat</keyword>
<feature type="repeat" description="PPR" evidence="2">
    <location>
        <begin position="314"/>
        <end position="344"/>
    </location>
</feature>
<dbReference type="HOGENOM" id="CLU_002706_15_10_1"/>
<evidence type="ECO:0000256" key="1">
    <source>
        <dbReference type="ARBA" id="ARBA00022737"/>
    </source>
</evidence>
<dbReference type="FunFam" id="1.25.40.10:FF:000351">
    <property type="entry name" value="Pentatricopeptide repeat-containing protein"/>
    <property type="match status" value="1"/>
</dbReference>
<dbReference type="FunFam" id="1.25.40.10:FF:000343">
    <property type="entry name" value="Pentatricopeptide repeat-containing protein At3g58590"/>
    <property type="match status" value="1"/>
</dbReference>
<dbReference type="OrthoDB" id="185373at2759"/>
<evidence type="ECO:0000313" key="3">
    <source>
        <dbReference type="EMBL" id="ERM97726.1"/>
    </source>
</evidence>
<accession>W1NNX2</accession>
<dbReference type="PANTHER" id="PTHR24015:SF356">
    <property type="entry name" value="DYW DOMAIN-CONTAINING PROTEIN"/>
    <property type="match status" value="1"/>
</dbReference>
<dbReference type="FunFam" id="1.25.40.10:FF:000090">
    <property type="entry name" value="Pentatricopeptide repeat-containing protein, chloroplastic"/>
    <property type="match status" value="1"/>
</dbReference>
<protein>
    <submittedName>
        <fullName evidence="3">Uncharacterized protein</fullName>
    </submittedName>
</protein>
<evidence type="ECO:0000256" key="2">
    <source>
        <dbReference type="PROSITE-ProRule" id="PRU00708"/>
    </source>
</evidence>
<dbReference type="InterPro" id="IPR046960">
    <property type="entry name" value="PPR_At4g14850-like_plant"/>
</dbReference>
<name>W1NNX2_AMBTC</name>
<dbReference type="PROSITE" id="PS51375">
    <property type="entry name" value="PPR"/>
    <property type="match status" value="3"/>
</dbReference>
<feature type="repeat" description="PPR" evidence="2">
    <location>
        <begin position="13"/>
        <end position="47"/>
    </location>
</feature>
<sequence length="631" mass="68531">MNTNCLLKFLKRNVVSWTVLITRYVRSGGYSDALWLFSLMQVSGVSPNSFTGVCLLSACTGLGDIWLGRCVHGVLLKSGIEEVHPYVGTSLIHMYAKCFDIDGACRVFHAMSEPGFVTWNAMLSGLVHNRLFRDALRFFSQGTCVPNSVTMLIMASLSNELDSFGLCRCLHGFVVQIGLERDVSVSNSLLDMYTNFGDIDTACLIFERMAIRDLVTWTTMMGAYVLAGHALEALYLFPKAKASGIAPDVVSMVNLLAACGILGNLNCVKLIHSQVNTHGFGFYIPLGNSLIAAYSKCRDMDSAKMVFNIMQEKSLVSWTAMISGYVHNGQAAEALWVLHQMVQTKDVDLDSVTLANVLAACSDLASLELCKQLHGFCIRGAFLLDHSVHNALIATYAKCGDARHANIVFDEISGIDTVSLNTIISGLGINGHGEAAITMFKAMLHDMNAKPDIITYLSVLAACSHSGLVKEGLMIFGRMIQVLEPNSEHCACIVDMLARAGQLGEAREIMYGISGEPSLSAWGALLGGCRLSGEVGLAQFVGEQLLELRVDDDDDVCGHVVVLCNVYASAGMFEEAERLRKKLKERGLAKSPGRSLICCTPTFGVAMRTRAPSQTTQWNMENVTGFGSQEI</sequence>
<feature type="repeat" description="PPR" evidence="2">
    <location>
        <begin position="213"/>
        <end position="247"/>
    </location>
</feature>
<organism evidence="3 4">
    <name type="scientific">Amborella trichopoda</name>
    <dbReference type="NCBI Taxonomy" id="13333"/>
    <lineage>
        <taxon>Eukaryota</taxon>
        <taxon>Viridiplantae</taxon>
        <taxon>Streptophyta</taxon>
        <taxon>Embryophyta</taxon>
        <taxon>Tracheophyta</taxon>
        <taxon>Spermatophyta</taxon>
        <taxon>Magnoliopsida</taxon>
        <taxon>Amborellales</taxon>
        <taxon>Amborellaceae</taxon>
        <taxon>Amborella</taxon>
    </lineage>
</organism>
<dbReference type="EMBL" id="KI395895">
    <property type="protein sequence ID" value="ERM97726.1"/>
    <property type="molecule type" value="Genomic_DNA"/>
</dbReference>
<dbReference type="GO" id="GO:0003723">
    <property type="term" value="F:RNA binding"/>
    <property type="evidence" value="ECO:0007669"/>
    <property type="project" value="InterPro"/>
</dbReference>